<feature type="domain" description="CBM2" evidence="2">
    <location>
        <begin position="41"/>
        <end position="111"/>
    </location>
</feature>
<dbReference type="SUPFAM" id="SSF49384">
    <property type="entry name" value="Carbohydrate-binding domain"/>
    <property type="match status" value="1"/>
</dbReference>
<reference evidence="3" key="1">
    <citation type="submission" date="2023-01" db="EMBL/GenBank/DDBJ databases">
        <title>Genome assembly of the deep-sea coral Lophelia pertusa.</title>
        <authorList>
            <person name="Herrera S."/>
            <person name="Cordes E."/>
        </authorList>
    </citation>
    <scope>NUCLEOTIDE SEQUENCE</scope>
    <source>
        <strain evidence="3">USNM1676648</strain>
        <tissue evidence="3">Polyp</tissue>
    </source>
</reference>
<dbReference type="Gene3D" id="2.60.40.290">
    <property type="match status" value="1"/>
</dbReference>
<dbReference type="InterPro" id="IPR012291">
    <property type="entry name" value="CBM2_carb-bd_dom_sf"/>
</dbReference>
<dbReference type="InterPro" id="IPR008965">
    <property type="entry name" value="CBM2/CBM3_carb-bd_dom_sf"/>
</dbReference>
<proteinExistence type="predicted"/>
<dbReference type="EMBL" id="MU826827">
    <property type="protein sequence ID" value="KAJ7374815.1"/>
    <property type="molecule type" value="Genomic_DNA"/>
</dbReference>
<organism evidence="3 4">
    <name type="scientific">Desmophyllum pertusum</name>
    <dbReference type="NCBI Taxonomy" id="174260"/>
    <lineage>
        <taxon>Eukaryota</taxon>
        <taxon>Metazoa</taxon>
        <taxon>Cnidaria</taxon>
        <taxon>Anthozoa</taxon>
        <taxon>Hexacorallia</taxon>
        <taxon>Scleractinia</taxon>
        <taxon>Caryophylliina</taxon>
        <taxon>Caryophylliidae</taxon>
        <taxon>Desmophyllum</taxon>
    </lineage>
</organism>
<dbReference type="GO" id="GO:0030247">
    <property type="term" value="F:polysaccharide binding"/>
    <property type="evidence" value="ECO:0007669"/>
    <property type="project" value="InterPro"/>
</dbReference>
<comment type="caution">
    <text evidence="3">The sequence shown here is derived from an EMBL/GenBank/DDBJ whole genome shotgun (WGS) entry which is preliminary data.</text>
</comment>
<dbReference type="InterPro" id="IPR001919">
    <property type="entry name" value="CBD2"/>
</dbReference>
<dbReference type="Proteomes" id="UP001163046">
    <property type="component" value="Unassembled WGS sequence"/>
</dbReference>
<keyword evidence="4" id="KW-1185">Reference proteome</keyword>
<evidence type="ECO:0000313" key="3">
    <source>
        <dbReference type="EMBL" id="KAJ7374815.1"/>
    </source>
</evidence>
<dbReference type="AlphaFoldDB" id="A0A9W9Z4K8"/>
<protein>
    <recommendedName>
        <fullName evidence="2">CBM2 domain-containing protein</fullName>
    </recommendedName>
</protein>
<dbReference type="GO" id="GO:0004553">
    <property type="term" value="F:hydrolase activity, hydrolyzing O-glycosyl compounds"/>
    <property type="evidence" value="ECO:0007669"/>
    <property type="project" value="InterPro"/>
</dbReference>
<feature type="signal peptide" evidence="1">
    <location>
        <begin position="1"/>
        <end position="22"/>
    </location>
</feature>
<dbReference type="Pfam" id="PF00553">
    <property type="entry name" value="CBM_2"/>
    <property type="match status" value="1"/>
</dbReference>
<evidence type="ECO:0000313" key="4">
    <source>
        <dbReference type="Proteomes" id="UP001163046"/>
    </source>
</evidence>
<keyword evidence="1" id="KW-0732">Signal</keyword>
<dbReference type="GO" id="GO:0005975">
    <property type="term" value="P:carbohydrate metabolic process"/>
    <property type="evidence" value="ECO:0007669"/>
    <property type="project" value="InterPro"/>
</dbReference>
<gene>
    <name evidence="3" type="ORF">OS493_005167</name>
</gene>
<accession>A0A9W9Z4K8</accession>
<dbReference type="OrthoDB" id="10405177at2759"/>
<feature type="chain" id="PRO_5040737220" description="CBM2 domain-containing protein" evidence="1">
    <location>
        <begin position="23"/>
        <end position="139"/>
    </location>
</feature>
<name>A0A9W9Z4K8_9CNID</name>
<sequence length="139" mass="16155">MNRMRTALFVFAVFSLVVGLRSEDEAKWVKRHEHEWQMWGTFVITPSAPIGPDGWRLTVKFAEPIRRLEVWQAKIVSSDKTEFVLENQHWNAELEAGKTFSFPFTVTKRSKRDLKGMEVSFERLGEGSGLYEAQKSYLL</sequence>
<evidence type="ECO:0000256" key="1">
    <source>
        <dbReference type="SAM" id="SignalP"/>
    </source>
</evidence>
<evidence type="ECO:0000259" key="2">
    <source>
        <dbReference type="Pfam" id="PF00553"/>
    </source>
</evidence>